<protein>
    <recommendedName>
        <fullName evidence="3">DRBM domain-containing protein</fullName>
    </recommendedName>
</protein>
<evidence type="ECO:0000259" key="3">
    <source>
        <dbReference type="PROSITE" id="PS50137"/>
    </source>
</evidence>
<evidence type="ECO:0000256" key="2">
    <source>
        <dbReference type="SAM" id="MobiDB-lite"/>
    </source>
</evidence>
<dbReference type="InterPro" id="IPR014720">
    <property type="entry name" value="dsRBD_dom"/>
</dbReference>
<feature type="domain" description="DRBM" evidence="3">
    <location>
        <begin position="24"/>
        <end position="93"/>
    </location>
</feature>
<organism evidence="4 5">
    <name type="scientific">Rhizoctonia solani</name>
    <dbReference type="NCBI Taxonomy" id="456999"/>
    <lineage>
        <taxon>Eukaryota</taxon>
        <taxon>Fungi</taxon>
        <taxon>Dikarya</taxon>
        <taxon>Basidiomycota</taxon>
        <taxon>Agaricomycotina</taxon>
        <taxon>Agaricomycetes</taxon>
        <taxon>Cantharellales</taxon>
        <taxon>Ceratobasidiaceae</taxon>
        <taxon>Rhizoctonia</taxon>
    </lineage>
</organism>
<accession>A0A0K6GGJ5</accession>
<dbReference type="SUPFAM" id="SSF54768">
    <property type="entry name" value="dsRNA-binding domain-like"/>
    <property type="match status" value="1"/>
</dbReference>
<feature type="compositionally biased region" description="Basic and acidic residues" evidence="2">
    <location>
        <begin position="18"/>
        <end position="27"/>
    </location>
</feature>
<dbReference type="Pfam" id="PF00035">
    <property type="entry name" value="dsrm"/>
    <property type="match status" value="1"/>
</dbReference>
<name>A0A0K6GGJ5_9AGAM</name>
<evidence type="ECO:0000313" key="5">
    <source>
        <dbReference type="Proteomes" id="UP000044841"/>
    </source>
</evidence>
<dbReference type="Gene3D" id="3.30.160.20">
    <property type="match status" value="1"/>
</dbReference>
<sequence>MSGQSSNQSLQKSSTSDPHSEESENILKLHNWLQSEGRSPKLEWDETHEGPLHNCIWISTLKVNGVPKGIGRGKRKQVSRNLAAGQALQWYLETEKELEAND</sequence>
<feature type="region of interest" description="Disordered" evidence="2">
    <location>
        <begin position="1"/>
        <end position="32"/>
    </location>
</feature>
<reference evidence="4 5" key="1">
    <citation type="submission" date="2015-07" db="EMBL/GenBank/DDBJ databases">
        <authorList>
            <person name="Noorani M."/>
        </authorList>
    </citation>
    <scope>NUCLEOTIDE SEQUENCE [LARGE SCALE GENOMIC DNA]</scope>
    <source>
        <strain evidence="4">BBA 69670</strain>
    </source>
</reference>
<dbReference type="EMBL" id="CYGV01001844">
    <property type="protein sequence ID" value="CUA77625.1"/>
    <property type="molecule type" value="Genomic_DNA"/>
</dbReference>
<keyword evidence="5" id="KW-1185">Reference proteome</keyword>
<proteinExistence type="predicted"/>
<keyword evidence="1" id="KW-0694">RNA-binding</keyword>
<dbReference type="PROSITE" id="PS50137">
    <property type="entry name" value="DS_RBD"/>
    <property type="match status" value="1"/>
</dbReference>
<dbReference type="GO" id="GO:0003723">
    <property type="term" value="F:RNA binding"/>
    <property type="evidence" value="ECO:0007669"/>
    <property type="project" value="UniProtKB-UniRule"/>
</dbReference>
<feature type="compositionally biased region" description="Low complexity" evidence="2">
    <location>
        <begin position="1"/>
        <end position="16"/>
    </location>
</feature>
<gene>
    <name evidence="4" type="ORF">RSOLAG22IIIB_02643</name>
</gene>
<dbReference type="CDD" id="cd00048">
    <property type="entry name" value="DSRM_SF"/>
    <property type="match status" value="1"/>
</dbReference>
<dbReference type="Proteomes" id="UP000044841">
    <property type="component" value="Unassembled WGS sequence"/>
</dbReference>
<evidence type="ECO:0000256" key="1">
    <source>
        <dbReference type="PROSITE-ProRule" id="PRU00266"/>
    </source>
</evidence>
<evidence type="ECO:0000313" key="4">
    <source>
        <dbReference type="EMBL" id="CUA77625.1"/>
    </source>
</evidence>
<dbReference type="AlphaFoldDB" id="A0A0K6GGJ5"/>